<gene>
    <name evidence="2" type="ORF">ONT16_07040</name>
</gene>
<dbReference type="GO" id="GO:0005524">
    <property type="term" value="F:ATP binding"/>
    <property type="evidence" value="ECO:0007669"/>
    <property type="project" value="UniProtKB-KW"/>
</dbReference>
<dbReference type="GO" id="GO:0006302">
    <property type="term" value="P:double-strand break repair"/>
    <property type="evidence" value="ECO:0007669"/>
    <property type="project" value="TreeGrafter"/>
</dbReference>
<dbReference type="InterPro" id="IPR003593">
    <property type="entry name" value="AAA+_ATPase"/>
</dbReference>
<sequence>MLKFKLIDKCWQNVVGESTGGADFFLEKNEWDDFGYHTMYHLHATSKLTSEGHVYLGYIRIMKHGQEEHDIYLLNKQQGKQIVFSELPENFVSLTTSIDVFKGLNKYLTQAERLHFIKQMHLILDEESEYYKLVHEDDCFTVSLLRDTTMDNYSLKKGISLLMDKATYYNLQQQSIKIKFANVDEFTPLNFSCLPNFQSKNIPNGVITFIGKNGSGKSTSIYNLAKLMYAYPDQRFRLNEKIGKVEPNDIGINKLFLLSYSPFDNFVLPGIGGEDYRVILEGLKNNDGRFVFCGIRDVESEFETILKNPQKETYEKLFEDTRLDATSLKPINVLADEFVQAMNALEHDVNRNKIWDDIGRKSRRNFPEIEEMMDAFFILGDEVRKDNFLHLSTGYKYFFHSLAHIIAYIEEDSLILFDEPENHIHPPMLSFMISSLRNILSEYQSVMLIATHSPVIVQETFAKNVFVVRRYDGKTVISHPQIETYGANISEITSEVFDLTTDITKYYDAFESIYDKLEGEENWQSVDGMVESIEKHLDGAISSQMLSYLINLYIQDHTKE</sequence>
<organism evidence="2 3">
    <name type="scientific">Segatella copri</name>
    <dbReference type="NCBI Taxonomy" id="165179"/>
    <lineage>
        <taxon>Bacteria</taxon>
        <taxon>Pseudomonadati</taxon>
        <taxon>Bacteroidota</taxon>
        <taxon>Bacteroidia</taxon>
        <taxon>Bacteroidales</taxon>
        <taxon>Prevotellaceae</taxon>
        <taxon>Segatella</taxon>
    </lineage>
</organism>
<comment type="caution">
    <text evidence="2">The sequence shown here is derived from an EMBL/GenBank/DDBJ whole genome shotgun (WGS) entry which is preliminary data.</text>
</comment>
<dbReference type="PANTHER" id="PTHR32182:SF22">
    <property type="entry name" value="ATP-DEPENDENT ENDONUCLEASE, OLD FAMILY-RELATED"/>
    <property type="match status" value="1"/>
</dbReference>
<evidence type="ECO:0000313" key="3">
    <source>
        <dbReference type="Proteomes" id="UP001209344"/>
    </source>
</evidence>
<feature type="domain" description="AAA+ ATPase" evidence="1">
    <location>
        <begin position="203"/>
        <end position="472"/>
    </location>
</feature>
<reference evidence="2" key="1">
    <citation type="submission" date="2022-11" db="EMBL/GenBank/DDBJ databases">
        <title>Genomic repertoires linked with pathogenic potency of arthritogenic Prevotella copri isolated from the gut of rheumatoid arthritis patients.</title>
        <authorList>
            <person name="Nii T."/>
            <person name="Maeda Y."/>
            <person name="Motooka D."/>
            <person name="Naito M."/>
            <person name="Matsumoto Y."/>
            <person name="Ogawa T."/>
            <person name="Oguro-Igashira E."/>
            <person name="Kishikawa T."/>
            <person name="Yamashita M."/>
            <person name="Koizumi S."/>
            <person name="Kurakawa T."/>
            <person name="Okumura R."/>
            <person name="Kayama H."/>
            <person name="Murakami M."/>
            <person name="Sakaguchi T."/>
            <person name="Das B."/>
            <person name="Nakamura S."/>
            <person name="Okada Y."/>
            <person name="Kumanogoh A."/>
            <person name="Takeda K."/>
        </authorList>
    </citation>
    <scope>NUCLEOTIDE SEQUENCE</scope>
    <source>
        <strain evidence="2">F3-75</strain>
    </source>
</reference>
<dbReference type="InterPro" id="IPR003959">
    <property type="entry name" value="ATPase_AAA_core"/>
</dbReference>
<dbReference type="SMART" id="SM00382">
    <property type="entry name" value="AAA"/>
    <property type="match status" value="1"/>
</dbReference>
<keyword evidence="2" id="KW-0547">Nucleotide-binding</keyword>
<evidence type="ECO:0000313" key="2">
    <source>
        <dbReference type="EMBL" id="MCW4128010.1"/>
    </source>
</evidence>
<evidence type="ECO:0000259" key="1">
    <source>
        <dbReference type="SMART" id="SM00382"/>
    </source>
</evidence>
<dbReference type="InterPro" id="IPR027417">
    <property type="entry name" value="P-loop_NTPase"/>
</dbReference>
<dbReference type="GO" id="GO:0016887">
    <property type="term" value="F:ATP hydrolysis activity"/>
    <property type="evidence" value="ECO:0007669"/>
    <property type="project" value="InterPro"/>
</dbReference>
<dbReference type="GO" id="GO:0000731">
    <property type="term" value="P:DNA synthesis involved in DNA repair"/>
    <property type="evidence" value="ECO:0007669"/>
    <property type="project" value="TreeGrafter"/>
</dbReference>
<dbReference type="Gene3D" id="3.40.50.300">
    <property type="entry name" value="P-loop containing nucleotide triphosphate hydrolases"/>
    <property type="match status" value="1"/>
</dbReference>
<dbReference type="RefSeq" id="WP_264965889.1">
    <property type="nucleotide sequence ID" value="NZ_JAPDVK010000002.1"/>
</dbReference>
<accession>A0AAP3BBT5</accession>
<dbReference type="EMBL" id="JAPDVK010000002">
    <property type="protein sequence ID" value="MCW4128010.1"/>
    <property type="molecule type" value="Genomic_DNA"/>
</dbReference>
<dbReference type="SUPFAM" id="SSF52540">
    <property type="entry name" value="P-loop containing nucleoside triphosphate hydrolases"/>
    <property type="match status" value="1"/>
</dbReference>
<dbReference type="AlphaFoldDB" id="A0AAP3BBT5"/>
<dbReference type="PANTHER" id="PTHR32182">
    <property type="entry name" value="DNA REPLICATION AND REPAIR PROTEIN RECF"/>
    <property type="match status" value="1"/>
</dbReference>
<protein>
    <submittedName>
        <fullName evidence="2">ATP-binding protein</fullName>
    </submittedName>
</protein>
<dbReference type="Pfam" id="PF13304">
    <property type="entry name" value="AAA_21"/>
    <property type="match status" value="1"/>
</dbReference>
<proteinExistence type="predicted"/>
<keyword evidence="2" id="KW-0067">ATP-binding</keyword>
<dbReference type="Proteomes" id="UP001209344">
    <property type="component" value="Unassembled WGS sequence"/>
</dbReference>
<name>A0AAP3BBT5_9BACT</name>